<keyword evidence="1" id="KW-0812">Transmembrane</keyword>
<gene>
    <name evidence="2" type="ORF">A2773_01015</name>
</gene>
<evidence type="ECO:0000313" key="3">
    <source>
        <dbReference type="Proteomes" id="UP000177383"/>
    </source>
</evidence>
<keyword evidence="1" id="KW-0472">Membrane</keyword>
<evidence type="ECO:0000256" key="1">
    <source>
        <dbReference type="SAM" id="Phobius"/>
    </source>
</evidence>
<dbReference type="EMBL" id="MFJE01000032">
    <property type="protein sequence ID" value="OGG13893.1"/>
    <property type="molecule type" value="Genomic_DNA"/>
</dbReference>
<dbReference type="AlphaFoldDB" id="A0A1F5ZNE2"/>
<comment type="caution">
    <text evidence="2">The sequence shown here is derived from an EMBL/GenBank/DDBJ whole genome shotgun (WGS) entry which is preliminary data.</text>
</comment>
<dbReference type="Proteomes" id="UP000177383">
    <property type="component" value="Unassembled WGS sequence"/>
</dbReference>
<keyword evidence="1" id="KW-1133">Transmembrane helix</keyword>
<feature type="transmembrane region" description="Helical" evidence="1">
    <location>
        <begin position="31"/>
        <end position="50"/>
    </location>
</feature>
<feature type="transmembrane region" description="Helical" evidence="1">
    <location>
        <begin position="62"/>
        <end position="87"/>
    </location>
</feature>
<reference evidence="2 3" key="1">
    <citation type="journal article" date="2016" name="Nat. Commun.">
        <title>Thousands of microbial genomes shed light on interconnected biogeochemical processes in an aquifer system.</title>
        <authorList>
            <person name="Anantharaman K."/>
            <person name="Brown C.T."/>
            <person name="Hug L.A."/>
            <person name="Sharon I."/>
            <person name="Castelle C.J."/>
            <person name="Probst A.J."/>
            <person name="Thomas B.C."/>
            <person name="Singh A."/>
            <person name="Wilkins M.J."/>
            <person name="Karaoz U."/>
            <person name="Brodie E.L."/>
            <person name="Williams K.H."/>
            <person name="Hubbard S.S."/>
            <person name="Banfield J.F."/>
        </authorList>
    </citation>
    <scope>NUCLEOTIDE SEQUENCE [LARGE SCALE GENOMIC DNA]</scope>
</reference>
<feature type="transmembrane region" description="Helical" evidence="1">
    <location>
        <begin position="94"/>
        <end position="115"/>
    </location>
</feature>
<protein>
    <submittedName>
        <fullName evidence="2">Uncharacterized protein</fullName>
    </submittedName>
</protein>
<organism evidence="2 3">
    <name type="scientific">Candidatus Gottesmanbacteria bacterium RIFCSPHIGHO2_01_FULL_39_10</name>
    <dbReference type="NCBI Taxonomy" id="1798375"/>
    <lineage>
        <taxon>Bacteria</taxon>
        <taxon>Candidatus Gottesmaniibacteriota</taxon>
    </lineage>
</organism>
<feature type="transmembrane region" description="Helical" evidence="1">
    <location>
        <begin position="6"/>
        <end position="24"/>
    </location>
</feature>
<proteinExistence type="predicted"/>
<evidence type="ECO:0000313" key="2">
    <source>
        <dbReference type="EMBL" id="OGG13893.1"/>
    </source>
</evidence>
<sequence>MTQKAIIHSILLGLAIFSIFLWVTDPVLSRFSLQLTAILMIILVITRYFIKTPTFSLVESVISTMAVLLVINDTGNLTSPLFFLVLFLLFELSLLLEPSIPLTLAVLLIIYFYLLQPHQNISYYSILLAFPFITPFAISFGKIYKKEENQKVQIRALSQKISKLKQTSS</sequence>
<feature type="transmembrane region" description="Helical" evidence="1">
    <location>
        <begin position="121"/>
        <end position="141"/>
    </location>
</feature>
<dbReference type="STRING" id="1798375.A2773_01015"/>
<accession>A0A1F5ZNE2</accession>
<name>A0A1F5ZNE2_9BACT</name>